<evidence type="ECO:0000256" key="2">
    <source>
        <dbReference type="ARBA" id="ARBA00023125"/>
    </source>
</evidence>
<dbReference type="Pfam" id="PF07729">
    <property type="entry name" value="FCD"/>
    <property type="match status" value="1"/>
</dbReference>
<evidence type="ECO:0000313" key="6">
    <source>
        <dbReference type="Proteomes" id="UP000238392"/>
    </source>
</evidence>
<protein>
    <submittedName>
        <fullName evidence="5">DNA-binding GntR family transcriptional regulator</fullName>
    </submittedName>
</protein>
<proteinExistence type="predicted"/>
<accession>A0A2T0WHE7</accession>
<dbReference type="InterPro" id="IPR011711">
    <property type="entry name" value="GntR_C"/>
</dbReference>
<dbReference type="AlphaFoldDB" id="A0A2T0WHE7"/>
<dbReference type="InterPro" id="IPR000524">
    <property type="entry name" value="Tscrpt_reg_HTH_GntR"/>
</dbReference>
<comment type="caution">
    <text evidence="5">The sequence shown here is derived from an EMBL/GenBank/DDBJ whole genome shotgun (WGS) entry which is preliminary data.</text>
</comment>
<dbReference type="GO" id="GO:0003677">
    <property type="term" value="F:DNA binding"/>
    <property type="evidence" value="ECO:0007669"/>
    <property type="project" value="UniProtKB-KW"/>
</dbReference>
<dbReference type="InterPro" id="IPR036388">
    <property type="entry name" value="WH-like_DNA-bd_sf"/>
</dbReference>
<reference evidence="5 6" key="1">
    <citation type="submission" date="2018-03" db="EMBL/GenBank/DDBJ databases">
        <title>Genomic Encyclopedia of Archaeal and Bacterial Type Strains, Phase II (KMG-II): from individual species to whole genera.</title>
        <authorList>
            <person name="Goeker M."/>
        </authorList>
    </citation>
    <scope>NUCLEOTIDE SEQUENCE [LARGE SCALE GENOMIC DNA]</scope>
    <source>
        <strain evidence="5 6">DSM 100212</strain>
    </source>
</reference>
<sequence>MTTPPIPAFEARRPVSDLDYVYGALKQSCMNGEFTPGQKVTLPQLAEAFGTSQMPIREATNRLIAAKAMEAPPRRSLRIPEATLERLNELLPLRLLLEGEATRLAAAQGAALAEALTKINEEMPRHAAAEDLKAYLNANQRFHFTLYGAAGNADLLDMIELLWMRYGPLMSTVRSGVLSRTGANHHQAVIDAIRVGDAEAAKDAISADLTDAAAHIRDALGAAAK</sequence>
<evidence type="ECO:0000256" key="1">
    <source>
        <dbReference type="ARBA" id="ARBA00023015"/>
    </source>
</evidence>
<keyword evidence="3" id="KW-0804">Transcription</keyword>
<gene>
    <name evidence="5" type="ORF">CLV74_11350</name>
</gene>
<dbReference type="Gene3D" id="1.20.120.530">
    <property type="entry name" value="GntR ligand-binding domain-like"/>
    <property type="match status" value="1"/>
</dbReference>
<dbReference type="Gene3D" id="1.10.10.10">
    <property type="entry name" value="Winged helix-like DNA-binding domain superfamily/Winged helix DNA-binding domain"/>
    <property type="match status" value="1"/>
</dbReference>
<keyword evidence="6" id="KW-1185">Reference proteome</keyword>
<dbReference type="Pfam" id="PF00392">
    <property type="entry name" value="GntR"/>
    <property type="match status" value="1"/>
</dbReference>
<dbReference type="EMBL" id="PVTQ01000013">
    <property type="protein sequence ID" value="PRY86075.1"/>
    <property type="molecule type" value="Genomic_DNA"/>
</dbReference>
<dbReference type="SUPFAM" id="SSF48008">
    <property type="entry name" value="GntR ligand-binding domain-like"/>
    <property type="match status" value="1"/>
</dbReference>
<evidence type="ECO:0000256" key="3">
    <source>
        <dbReference type="ARBA" id="ARBA00023163"/>
    </source>
</evidence>
<evidence type="ECO:0000313" key="5">
    <source>
        <dbReference type="EMBL" id="PRY86075.1"/>
    </source>
</evidence>
<dbReference type="SMART" id="SM00895">
    <property type="entry name" value="FCD"/>
    <property type="match status" value="1"/>
</dbReference>
<organism evidence="5 6">
    <name type="scientific">Donghicola tyrosinivorans</name>
    <dbReference type="NCBI Taxonomy" id="1652492"/>
    <lineage>
        <taxon>Bacteria</taxon>
        <taxon>Pseudomonadati</taxon>
        <taxon>Pseudomonadota</taxon>
        <taxon>Alphaproteobacteria</taxon>
        <taxon>Rhodobacterales</taxon>
        <taxon>Roseobacteraceae</taxon>
        <taxon>Donghicola</taxon>
    </lineage>
</organism>
<dbReference type="PANTHER" id="PTHR43537:SF39">
    <property type="entry name" value="HTH-TYPE TRANSCRIPTIONAL REGULATOR MCBR"/>
    <property type="match status" value="1"/>
</dbReference>
<keyword evidence="1" id="KW-0805">Transcription regulation</keyword>
<dbReference type="SUPFAM" id="SSF46785">
    <property type="entry name" value="Winged helix' DNA-binding domain"/>
    <property type="match status" value="1"/>
</dbReference>
<dbReference type="RefSeq" id="WP_211299066.1">
    <property type="nucleotide sequence ID" value="NZ_PVTQ01000013.1"/>
</dbReference>
<keyword evidence="2 5" id="KW-0238">DNA-binding</keyword>
<dbReference type="InterPro" id="IPR036390">
    <property type="entry name" value="WH_DNA-bd_sf"/>
</dbReference>
<feature type="domain" description="GntR C-terminal" evidence="4">
    <location>
        <begin position="89"/>
        <end position="211"/>
    </location>
</feature>
<dbReference type="InterPro" id="IPR008920">
    <property type="entry name" value="TF_FadR/GntR_C"/>
</dbReference>
<evidence type="ECO:0000259" key="4">
    <source>
        <dbReference type="SMART" id="SM00895"/>
    </source>
</evidence>
<dbReference type="Proteomes" id="UP000238392">
    <property type="component" value="Unassembled WGS sequence"/>
</dbReference>
<dbReference type="GO" id="GO:0003700">
    <property type="term" value="F:DNA-binding transcription factor activity"/>
    <property type="evidence" value="ECO:0007669"/>
    <property type="project" value="InterPro"/>
</dbReference>
<name>A0A2T0WHE7_9RHOB</name>
<dbReference type="PANTHER" id="PTHR43537">
    <property type="entry name" value="TRANSCRIPTIONAL REGULATOR, GNTR FAMILY"/>
    <property type="match status" value="1"/>
</dbReference>